<sequence length="81" mass="8594">MVGKHKLRINLSDEPAADALVSTRTVSLRERLLAKLLGRKQRVTVLVPGNQVGSVEIVEPADEPMAMADAVGVTSEGGESK</sequence>
<dbReference type="HOGENOM" id="CLU_181365_0_0_11"/>
<dbReference type="RefSeq" id="WP_004808649.1">
    <property type="nucleotide sequence ID" value="NZ_JH165054.1"/>
</dbReference>
<gene>
    <name evidence="1" type="ORF">HMPREF9153_0086</name>
</gene>
<comment type="caution">
    <text evidence="1">The sequence shown here is derived from an EMBL/GenBank/DDBJ whole genome shotgun (WGS) entry which is preliminary data.</text>
</comment>
<dbReference type="PATRIC" id="fig|997355.3.peg.87"/>
<keyword evidence="2" id="KW-1185">Reference proteome</keyword>
<accession>G4CU80</accession>
<proteinExistence type="predicted"/>
<reference evidence="1 2" key="1">
    <citation type="submission" date="2011-06" db="EMBL/GenBank/DDBJ databases">
        <authorList>
            <person name="Muzny D."/>
            <person name="Qin X."/>
            <person name="Deng J."/>
            <person name="Jiang H."/>
            <person name="Liu Y."/>
            <person name="Qu J."/>
            <person name="Song X.-Z."/>
            <person name="Zhang L."/>
            <person name="Thornton R."/>
            <person name="Coyle M."/>
            <person name="Francisco L."/>
            <person name="Jackson L."/>
            <person name="Javaid M."/>
            <person name="Korchina V."/>
            <person name="Kovar C."/>
            <person name="Mata R."/>
            <person name="Mathew T."/>
            <person name="Ngo R."/>
            <person name="Nguyen L."/>
            <person name="Nguyen N."/>
            <person name="Okwuonu G."/>
            <person name="Ongeri F."/>
            <person name="Pham C."/>
            <person name="Simmons D."/>
            <person name="Wilczek-Boney K."/>
            <person name="Hale W."/>
            <person name="Jakkamsetti A."/>
            <person name="Pham P."/>
            <person name="Ruth R."/>
            <person name="San Lucas F."/>
            <person name="Warren J."/>
            <person name="Zhang J."/>
            <person name="Zhao Z."/>
            <person name="Zhou C."/>
            <person name="Zhu D."/>
            <person name="Lee S."/>
            <person name="Bess C."/>
            <person name="Blankenburg K."/>
            <person name="Forbes L."/>
            <person name="Fu Q."/>
            <person name="Gubbala S."/>
            <person name="Hirani K."/>
            <person name="Jayaseelan J.C."/>
            <person name="Lara F."/>
            <person name="Munidasa M."/>
            <person name="Palculict T."/>
            <person name="Patil S."/>
            <person name="Pu L.-L."/>
            <person name="Saada N."/>
            <person name="Tang L."/>
            <person name="Weissenberger G."/>
            <person name="Zhu Y."/>
            <person name="Hemphill L."/>
            <person name="Shang Y."/>
            <person name="Youmans B."/>
            <person name="Ayvaz T."/>
            <person name="Ross M."/>
            <person name="Santibanez J."/>
            <person name="Aqrawi P."/>
            <person name="Gross S."/>
            <person name="Joshi V."/>
            <person name="Fowler G."/>
            <person name="Nazareth L."/>
            <person name="Reid J."/>
            <person name="Worley K."/>
            <person name="Petrosino J."/>
            <person name="Highlander S."/>
            <person name="Gibbs R."/>
        </authorList>
    </citation>
    <scope>NUCLEOTIDE SEQUENCE [LARGE SCALE GENOMIC DNA]</scope>
    <source>
        <strain evidence="1 2">ATCC 25577</strain>
    </source>
</reference>
<evidence type="ECO:0000313" key="2">
    <source>
        <dbReference type="Proteomes" id="UP000005332"/>
    </source>
</evidence>
<protein>
    <submittedName>
        <fullName evidence="1">Uncharacterized protein</fullName>
    </submittedName>
</protein>
<name>G4CU80_9ACTN</name>
<dbReference type="Proteomes" id="UP000005332">
    <property type="component" value="Unassembled WGS sequence"/>
</dbReference>
<evidence type="ECO:0000313" key="1">
    <source>
        <dbReference type="EMBL" id="EGY79207.1"/>
    </source>
</evidence>
<dbReference type="AlphaFoldDB" id="G4CU80"/>
<dbReference type="EMBL" id="AGBA01000002">
    <property type="protein sequence ID" value="EGY79207.1"/>
    <property type="molecule type" value="Genomic_DNA"/>
</dbReference>
<organism evidence="1 2">
    <name type="scientific">Cutibacterium avidum ATCC 25577</name>
    <dbReference type="NCBI Taxonomy" id="997355"/>
    <lineage>
        <taxon>Bacteria</taxon>
        <taxon>Bacillati</taxon>
        <taxon>Actinomycetota</taxon>
        <taxon>Actinomycetes</taxon>
        <taxon>Propionibacteriales</taxon>
        <taxon>Propionibacteriaceae</taxon>
        <taxon>Cutibacterium</taxon>
    </lineage>
</organism>